<dbReference type="GeneTree" id="ENSGT01050000244939"/>
<dbReference type="InterPro" id="IPR014756">
    <property type="entry name" value="Ig_E-set"/>
</dbReference>
<dbReference type="AlphaFoldDB" id="H2ZHB4"/>
<dbReference type="GO" id="GO:0003810">
    <property type="term" value="F:protein-glutamine gamma-glutamyltransferase activity"/>
    <property type="evidence" value="ECO:0007669"/>
    <property type="project" value="InterPro"/>
</dbReference>
<dbReference type="OMA" id="IIVFNPW"/>
<dbReference type="PANTHER" id="PTHR11590:SF81">
    <property type="entry name" value="PROTEIN-GLUTAMINE GAMMA-GLUTAMYLTRANSFERASE K-LIKE ISOFORM X4"/>
    <property type="match status" value="1"/>
</dbReference>
<evidence type="ECO:0000313" key="5">
    <source>
        <dbReference type="Ensembl" id="ENSCSAVP00000016980.1"/>
    </source>
</evidence>
<dbReference type="InterPro" id="IPR008958">
    <property type="entry name" value="Transglutaminase_C"/>
</dbReference>
<dbReference type="InParanoid" id="H2ZHB4"/>
<feature type="domain" description="Transglutaminase-like" evidence="4">
    <location>
        <begin position="298"/>
        <end position="389"/>
    </location>
</feature>
<dbReference type="InterPro" id="IPR038765">
    <property type="entry name" value="Papain-like_cys_pep_sf"/>
</dbReference>
<dbReference type="InterPro" id="IPR050779">
    <property type="entry name" value="Transglutaminase"/>
</dbReference>
<reference evidence="5" key="2">
    <citation type="submission" date="2025-08" db="UniProtKB">
        <authorList>
            <consortium name="Ensembl"/>
        </authorList>
    </citation>
    <scope>IDENTIFICATION</scope>
</reference>
<dbReference type="PANTHER" id="PTHR11590">
    <property type="entry name" value="PROTEIN-GLUTAMINE GAMMA-GLUTAMYLTRANSFERASE"/>
    <property type="match status" value="1"/>
</dbReference>
<keyword evidence="6" id="KW-1185">Reference proteome</keyword>
<dbReference type="PIRSF" id="PIRSF000459">
    <property type="entry name" value="TGM_EBP42"/>
    <property type="match status" value="1"/>
</dbReference>
<feature type="region of interest" description="Disordered" evidence="3">
    <location>
        <begin position="1"/>
        <end position="33"/>
    </location>
</feature>
<feature type="active site" evidence="2">
    <location>
        <position position="363"/>
    </location>
</feature>
<dbReference type="FunFam" id="3.90.260.10:FF:000002">
    <property type="entry name" value="Erythrocyte membrane protein band 4.2"/>
    <property type="match status" value="1"/>
</dbReference>
<dbReference type="SUPFAM" id="SSF81296">
    <property type="entry name" value="E set domains"/>
    <property type="match status" value="1"/>
</dbReference>
<dbReference type="Pfam" id="PF00927">
    <property type="entry name" value="Transglut_C"/>
    <property type="match status" value="2"/>
</dbReference>
<dbReference type="InterPro" id="IPR036985">
    <property type="entry name" value="Transglutaminase-like_sf"/>
</dbReference>
<dbReference type="SUPFAM" id="SSF54001">
    <property type="entry name" value="Cysteine proteinases"/>
    <property type="match status" value="1"/>
</dbReference>
<dbReference type="Pfam" id="PF01841">
    <property type="entry name" value="Transglut_core"/>
    <property type="match status" value="1"/>
</dbReference>
<evidence type="ECO:0000256" key="1">
    <source>
        <dbReference type="ARBA" id="ARBA00005968"/>
    </source>
</evidence>
<sequence length="724" mass="80530">MSSRRNRRGRPRGAANVTTGSSRARGRPRNTNALSDVLSVKSVELFKDETSLKHYTSEYETNELVIRRGIPFKVLINLSRALKIHETPEFELRMGSRPMVHHGSLIPLKPVDPKPDEDVTGFKLLAKAEDVLTVEIHTSAVNTGIGNWLLTMRVASTNRRRKLPYLKVTNDIIIVFNPWSKVDPVYMKNEEWRNEYVLNEEGMQFYGTSNSIGEMDWYFGQFEALVMKASIKLLNMGSLRYKDHSDPVQVARHMSALVNSQDDNGVLVGNWSGDYKGGKSPGHWNGSAAILKQYANTGKPVKFGQCWVFSGVLTAVLRCLGIPTRSLTTFDSAHDTGGNLTIDKHYDVNGKPTENDDSIWNFHVWNDVWMARPLLPEGYGGWQALDATPQEISEDSRLYQCGPMPVNAIKEGQINVDYDGAFIYAEVNAVEKYWQKLKEPKEIDGKTILYRELSSNSTKVGKRLSTKAVGRNVREDVTHQYKYAEGSKEEELSFKNARKYAKITYTVRKDPKKLVVFDSNLPAFVNFGSDLTFPIKVENTTKSTQNVFISVVGKSVQYNGSVVAQILDVDLTKNLSGQKSHTFEVTLPFAAYKETIKGDNNVKFFILGGVTDTDQVFAEQVVVDFKKPTITVKAPAAGQLGKAITVNVKFTNPLPVGLTGGMFSLEGAGVRDEIYVEVGAIKPNAVCSAEIKVIPKKLGNRKIIVGFTSDQMEGLRGSASLNVT</sequence>
<evidence type="ECO:0000256" key="3">
    <source>
        <dbReference type="SAM" id="MobiDB-lite"/>
    </source>
</evidence>
<dbReference type="InterPro" id="IPR001102">
    <property type="entry name" value="Transglutaminase_N"/>
</dbReference>
<name>H2ZHB4_CIOSA</name>
<dbReference type="SMART" id="SM00460">
    <property type="entry name" value="TGc"/>
    <property type="match status" value="1"/>
</dbReference>
<dbReference type="Proteomes" id="UP000007875">
    <property type="component" value="Unassembled WGS sequence"/>
</dbReference>
<feature type="active site" evidence="2">
    <location>
        <position position="306"/>
    </location>
</feature>
<proteinExistence type="inferred from homology"/>
<reference evidence="5" key="3">
    <citation type="submission" date="2025-09" db="UniProtKB">
        <authorList>
            <consortium name="Ensembl"/>
        </authorList>
    </citation>
    <scope>IDENTIFICATION</scope>
</reference>
<feature type="compositionally biased region" description="Basic residues" evidence="3">
    <location>
        <begin position="1"/>
        <end position="11"/>
    </location>
</feature>
<organism evidence="5 6">
    <name type="scientific">Ciona savignyi</name>
    <name type="common">Pacific transparent sea squirt</name>
    <dbReference type="NCBI Taxonomy" id="51511"/>
    <lineage>
        <taxon>Eukaryota</taxon>
        <taxon>Metazoa</taxon>
        <taxon>Chordata</taxon>
        <taxon>Tunicata</taxon>
        <taxon>Ascidiacea</taxon>
        <taxon>Phlebobranchia</taxon>
        <taxon>Cionidae</taxon>
        <taxon>Ciona</taxon>
    </lineage>
</organism>
<dbReference type="InterPro" id="IPR002931">
    <property type="entry name" value="Transglutaminase-like"/>
</dbReference>
<reference evidence="6" key="1">
    <citation type="submission" date="2003-08" db="EMBL/GenBank/DDBJ databases">
        <authorList>
            <person name="Birren B."/>
            <person name="Nusbaum C."/>
            <person name="Abebe A."/>
            <person name="Abouelleil A."/>
            <person name="Adekoya E."/>
            <person name="Ait-zahra M."/>
            <person name="Allen N."/>
            <person name="Allen T."/>
            <person name="An P."/>
            <person name="Anderson M."/>
            <person name="Anderson S."/>
            <person name="Arachchi H."/>
            <person name="Armbruster J."/>
            <person name="Bachantsang P."/>
            <person name="Baldwin J."/>
            <person name="Barry A."/>
            <person name="Bayul T."/>
            <person name="Blitshsteyn B."/>
            <person name="Bloom T."/>
            <person name="Blye J."/>
            <person name="Boguslavskiy L."/>
            <person name="Borowsky M."/>
            <person name="Boukhgalter B."/>
            <person name="Brunache A."/>
            <person name="Butler J."/>
            <person name="Calixte N."/>
            <person name="Calvo S."/>
            <person name="Camarata J."/>
            <person name="Campo K."/>
            <person name="Chang J."/>
            <person name="Cheshatsang Y."/>
            <person name="Citroen M."/>
            <person name="Collymore A."/>
            <person name="Considine T."/>
            <person name="Cook A."/>
            <person name="Cooke P."/>
            <person name="Corum B."/>
            <person name="Cuomo C."/>
            <person name="David R."/>
            <person name="Dawoe T."/>
            <person name="Degray S."/>
            <person name="Dodge S."/>
            <person name="Dooley K."/>
            <person name="Dorje P."/>
            <person name="Dorjee K."/>
            <person name="Dorris L."/>
            <person name="Duffey N."/>
            <person name="Dupes A."/>
            <person name="Elkins T."/>
            <person name="Engels R."/>
            <person name="Erickson J."/>
            <person name="Farina A."/>
            <person name="Faro S."/>
            <person name="Ferreira P."/>
            <person name="Fischer H."/>
            <person name="Fitzgerald M."/>
            <person name="Foley K."/>
            <person name="Gage D."/>
            <person name="Galagan J."/>
            <person name="Gearin G."/>
            <person name="Gnerre S."/>
            <person name="Gnirke A."/>
            <person name="Goyette A."/>
            <person name="Graham J."/>
            <person name="Grandbois E."/>
            <person name="Gyaltsen K."/>
            <person name="Hafez N."/>
            <person name="Hagopian D."/>
            <person name="Hagos B."/>
            <person name="Hall J."/>
            <person name="Hatcher B."/>
            <person name="Heller A."/>
            <person name="Higgins H."/>
            <person name="Honan T."/>
            <person name="Horn A."/>
            <person name="Houde N."/>
            <person name="Hughes L."/>
            <person name="Hulme W."/>
            <person name="Husby E."/>
            <person name="Iliev I."/>
            <person name="Jaffe D."/>
            <person name="Jones C."/>
            <person name="Kamal M."/>
            <person name="Kamat A."/>
            <person name="Kamvysselis M."/>
            <person name="Karlsson E."/>
            <person name="Kells C."/>
            <person name="Kieu A."/>
            <person name="Kisner P."/>
            <person name="Kodira C."/>
            <person name="Kulbokas E."/>
            <person name="Labutti K."/>
            <person name="Lama D."/>
            <person name="Landers T."/>
            <person name="Leger J."/>
            <person name="Levine S."/>
            <person name="Lewis D."/>
            <person name="Lewis T."/>
            <person name="Lindblad-toh K."/>
            <person name="Liu X."/>
            <person name="Lokyitsang T."/>
            <person name="Lokyitsang Y."/>
            <person name="Lucien O."/>
            <person name="Lui A."/>
            <person name="Ma L.J."/>
            <person name="Mabbitt R."/>
            <person name="Macdonald J."/>
            <person name="Maclean C."/>
            <person name="Major J."/>
            <person name="Manning J."/>
            <person name="Marabella R."/>
            <person name="Maru K."/>
            <person name="Matthews C."/>
            <person name="Mauceli E."/>
            <person name="Mccarthy M."/>
            <person name="Mcdonough S."/>
            <person name="Mcghee T."/>
            <person name="Meldrim J."/>
            <person name="Meneus L."/>
            <person name="Mesirov J."/>
            <person name="Mihalev A."/>
            <person name="Mihova T."/>
            <person name="Mikkelsen T."/>
            <person name="Mlenga V."/>
            <person name="Moru K."/>
            <person name="Mozes J."/>
            <person name="Mulrain L."/>
            <person name="Munson G."/>
            <person name="Naylor J."/>
            <person name="Newes C."/>
            <person name="Nguyen C."/>
            <person name="Nguyen N."/>
            <person name="Nguyen T."/>
            <person name="Nicol R."/>
            <person name="Nielsen C."/>
            <person name="Nizzari M."/>
            <person name="Norbu C."/>
            <person name="Norbu N."/>
            <person name="O'donnell P."/>
            <person name="Okoawo O."/>
            <person name="O'leary S."/>
            <person name="Omotosho B."/>
            <person name="O'neill K."/>
            <person name="Osman S."/>
            <person name="Parker S."/>
            <person name="Perrin D."/>
            <person name="Phunkhang P."/>
            <person name="Piqani B."/>
            <person name="Purcell S."/>
            <person name="Rachupka T."/>
            <person name="Ramasamy U."/>
            <person name="Rameau R."/>
            <person name="Ray V."/>
            <person name="Raymond C."/>
            <person name="Retta R."/>
            <person name="Richardson S."/>
            <person name="Rise C."/>
            <person name="Rodriguez J."/>
            <person name="Rogers J."/>
            <person name="Rogov P."/>
            <person name="Rutman M."/>
            <person name="Schupbach R."/>
            <person name="Seaman C."/>
            <person name="Settipalli S."/>
            <person name="Sharpe T."/>
            <person name="Sheridan J."/>
            <person name="Sherpa N."/>
            <person name="Shi J."/>
            <person name="Smirnov S."/>
            <person name="Smith C."/>
            <person name="Sougnez C."/>
            <person name="Spencer B."/>
            <person name="Stalker J."/>
            <person name="Stange-thomann N."/>
            <person name="Stavropoulos S."/>
            <person name="Stetson K."/>
            <person name="Stone C."/>
            <person name="Stone S."/>
            <person name="Stubbs M."/>
            <person name="Talamas J."/>
            <person name="Tchuinga P."/>
            <person name="Tenzing P."/>
            <person name="Tesfaye S."/>
            <person name="Theodore J."/>
            <person name="Thoulutsang Y."/>
            <person name="Topham K."/>
            <person name="Towey S."/>
            <person name="Tsamla T."/>
            <person name="Tsomo N."/>
            <person name="Vallee D."/>
            <person name="Vassiliev H."/>
            <person name="Venkataraman V."/>
            <person name="Vinson J."/>
            <person name="Vo A."/>
            <person name="Wade C."/>
            <person name="Wang S."/>
            <person name="Wangchuk T."/>
            <person name="Wangdi T."/>
            <person name="Whittaker C."/>
            <person name="Wilkinson J."/>
            <person name="Wu Y."/>
            <person name="Wyman D."/>
            <person name="Yadav S."/>
            <person name="Yang S."/>
            <person name="Yang X."/>
            <person name="Yeager S."/>
            <person name="Yee E."/>
            <person name="Young G."/>
            <person name="Zainoun J."/>
            <person name="Zembeck L."/>
            <person name="Zimmer A."/>
            <person name="Zody M."/>
            <person name="Lander E."/>
        </authorList>
    </citation>
    <scope>NUCLEOTIDE SEQUENCE [LARGE SCALE GENOMIC DNA]</scope>
</reference>
<evidence type="ECO:0000256" key="2">
    <source>
        <dbReference type="PIRSR" id="PIRSR000459-1"/>
    </source>
</evidence>
<dbReference type="STRING" id="51511.ENSCSAVP00000016980"/>
<feature type="active site" evidence="2">
    <location>
        <position position="386"/>
    </location>
</feature>
<dbReference type="Ensembl" id="ENSCSAVT00000017163.1">
    <property type="protein sequence ID" value="ENSCSAVP00000016980.1"/>
    <property type="gene ID" value="ENSCSAVG00000009990.1"/>
</dbReference>
<dbReference type="eggNOG" id="ENOG502QQ46">
    <property type="taxonomic scope" value="Eukaryota"/>
</dbReference>
<comment type="similarity">
    <text evidence="1">Belongs to the transglutaminase superfamily. Transglutaminase family.</text>
</comment>
<dbReference type="FunFam" id="2.60.40.10:FF:000090">
    <property type="entry name" value="Protein-glutamine gamma-glutamyltransferase 2"/>
    <property type="match status" value="1"/>
</dbReference>
<dbReference type="InterPro" id="IPR036238">
    <property type="entry name" value="Transglutaminase_C_sf"/>
</dbReference>
<dbReference type="Gene3D" id="3.90.260.10">
    <property type="entry name" value="Transglutaminase-like"/>
    <property type="match status" value="1"/>
</dbReference>
<dbReference type="Gene3D" id="2.60.40.10">
    <property type="entry name" value="Immunoglobulins"/>
    <property type="match status" value="3"/>
</dbReference>
<protein>
    <recommendedName>
        <fullName evidence="4">Transglutaminase-like domain-containing protein</fullName>
    </recommendedName>
</protein>
<accession>H2ZHB4</accession>
<dbReference type="Pfam" id="PF00868">
    <property type="entry name" value="Transglut_N"/>
    <property type="match status" value="1"/>
</dbReference>
<dbReference type="InterPro" id="IPR013783">
    <property type="entry name" value="Ig-like_fold"/>
</dbReference>
<dbReference type="SUPFAM" id="SSF49309">
    <property type="entry name" value="Transglutaminase, two C-terminal domains"/>
    <property type="match status" value="2"/>
</dbReference>
<evidence type="ECO:0000259" key="4">
    <source>
        <dbReference type="SMART" id="SM00460"/>
    </source>
</evidence>
<dbReference type="InterPro" id="IPR023608">
    <property type="entry name" value="Transglutaminase_animal"/>
</dbReference>
<evidence type="ECO:0000313" key="6">
    <source>
        <dbReference type="Proteomes" id="UP000007875"/>
    </source>
</evidence>